<evidence type="ECO:0000313" key="2">
    <source>
        <dbReference type="Proteomes" id="UP001596137"/>
    </source>
</evidence>
<reference evidence="2" key="1">
    <citation type="journal article" date="2019" name="Int. J. Syst. Evol. Microbiol.">
        <title>The Global Catalogue of Microorganisms (GCM) 10K type strain sequencing project: providing services to taxonomists for standard genome sequencing and annotation.</title>
        <authorList>
            <consortium name="The Broad Institute Genomics Platform"/>
            <consortium name="The Broad Institute Genome Sequencing Center for Infectious Disease"/>
            <person name="Wu L."/>
            <person name="Ma J."/>
        </authorList>
    </citation>
    <scope>NUCLEOTIDE SEQUENCE [LARGE SCALE GENOMIC DNA]</scope>
    <source>
        <strain evidence="2">JCM 30346</strain>
    </source>
</reference>
<comment type="caution">
    <text evidence="1">The sequence shown here is derived from an EMBL/GenBank/DDBJ whole genome shotgun (WGS) entry which is preliminary data.</text>
</comment>
<dbReference type="EMBL" id="JBHSRF010000101">
    <property type="protein sequence ID" value="MFC6086809.1"/>
    <property type="molecule type" value="Genomic_DNA"/>
</dbReference>
<keyword evidence="2" id="KW-1185">Reference proteome</keyword>
<dbReference type="RefSeq" id="WP_380762351.1">
    <property type="nucleotide sequence ID" value="NZ_JBHSRF010000101.1"/>
</dbReference>
<organism evidence="1 2">
    <name type="scientific">Sphaerisporangium aureirubrum</name>
    <dbReference type="NCBI Taxonomy" id="1544736"/>
    <lineage>
        <taxon>Bacteria</taxon>
        <taxon>Bacillati</taxon>
        <taxon>Actinomycetota</taxon>
        <taxon>Actinomycetes</taxon>
        <taxon>Streptosporangiales</taxon>
        <taxon>Streptosporangiaceae</taxon>
        <taxon>Sphaerisporangium</taxon>
    </lineage>
</organism>
<accession>A0ABW1NTT0</accession>
<name>A0ABW1NTT0_9ACTN</name>
<evidence type="ECO:0000313" key="1">
    <source>
        <dbReference type="EMBL" id="MFC6086809.1"/>
    </source>
</evidence>
<dbReference type="Proteomes" id="UP001596137">
    <property type="component" value="Unassembled WGS sequence"/>
</dbReference>
<gene>
    <name evidence="1" type="ORF">ACFP1K_36970</name>
</gene>
<sequence>MTFSSTQLDQDSIFEQYILDEVAPALFPQPASQVMDYRGLGGVPFRLHAFAGGVPARMRAVVNGRLTELDITPLVFGAAWKILDLTMDNILGPLPDGSPQRISKKINVATNANGPSPAPAPFVNETPLWKRFMHVYANTLDLRDSVVHRRLKPHSDGRLEATPSHSQTTPGTVMTREELESFFRAVQGFYTVLIRGSIRTRERDNLLFLLDQLQTHHRLGPLPGRPITRTALVLAHPRLLTSGEFEYDARPVMKDALNRWPTGGVDLLLQLPDGSILGGDLEDAPGDKVVVFTLNKLPKWLRELPASEWARWAARLPY</sequence>
<proteinExistence type="predicted"/>
<protein>
    <submittedName>
        <fullName evidence="1">Uncharacterized protein</fullName>
    </submittedName>
</protein>